<evidence type="ECO:0000256" key="1">
    <source>
        <dbReference type="ARBA" id="ARBA00010518"/>
    </source>
</evidence>
<dbReference type="RefSeq" id="WP_368654338.1">
    <property type="nucleotide sequence ID" value="NZ_CP162599.1"/>
</dbReference>
<dbReference type="PROSITE" id="PS51732">
    <property type="entry name" value="ASN_GLN_ASE_3"/>
    <property type="match status" value="1"/>
</dbReference>
<evidence type="ECO:0000259" key="8">
    <source>
        <dbReference type="Pfam" id="PF00710"/>
    </source>
</evidence>
<evidence type="ECO:0000259" key="9">
    <source>
        <dbReference type="Pfam" id="PF17763"/>
    </source>
</evidence>
<evidence type="ECO:0000256" key="5">
    <source>
        <dbReference type="PIRSR" id="PIRSR001220-1"/>
    </source>
</evidence>
<feature type="active site" evidence="6">
    <location>
        <position position="20"/>
    </location>
</feature>
<feature type="domain" description="Asparaginase/glutaminase C-terminal" evidence="9">
    <location>
        <begin position="226"/>
        <end position="334"/>
    </location>
</feature>
<sequence length="337" mass="37230">MRIKEAFLLKKILLLTTGGTISGAGSDRLDLKDYKAGNYSGEYFLEQVPEIKQYANVIVEHVDNIVSTAIQNSHWITLRDRITKAFHSEDFDGVVITHGTNTMEETAYFLHLTVPSEKPIVLVGSQRPFTAISSDGPINLLHAVRVAASDEAYGKGALVVMNDEINGAREVTKTNTYRLETFQSGQHGFLGFVEPDNSIQFYRAPTRKHTAYSDFADVDLTDIPAVEIVYSYAGVTGDLIRYITESGKYKGIVVAGTGAGTVSPAEEEALLEAKEKGIYIVRCSRLGNGRVASMKSYEKLNPVIGDNLLVQKARILLMLSLIKYDNVEDIQKIFDTH</sequence>
<evidence type="ECO:0000256" key="7">
    <source>
        <dbReference type="RuleBase" id="RU004456"/>
    </source>
</evidence>
<dbReference type="FunFam" id="3.40.50.1170:FF:000001">
    <property type="entry name" value="L-asparaginase 2"/>
    <property type="match status" value="1"/>
</dbReference>
<comment type="similarity">
    <text evidence="1 7">Belongs to the asparaginase 1 family.</text>
</comment>
<dbReference type="AlphaFoldDB" id="A0AB39HSX5"/>
<dbReference type="InterPro" id="IPR027473">
    <property type="entry name" value="L-asparaginase_C"/>
</dbReference>
<dbReference type="Gene3D" id="3.40.50.40">
    <property type="match status" value="1"/>
</dbReference>
<dbReference type="InterPro" id="IPR020827">
    <property type="entry name" value="Asparaginase/glutaminase_AS1"/>
</dbReference>
<accession>A0AB39HSX5</accession>
<dbReference type="InterPro" id="IPR036152">
    <property type="entry name" value="Asp/glu_Ase-like_sf"/>
</dbReference>
<feature type="domain" description="L-asparaginase N-terminal" evidence="8">
    <location>
        <begin position="11"/>
        <end position="205"/>
    </location>
</feature>
<dbReference type="CDD" id="cd08964">
    <property type="entry name" value="L-asparaginase_II"/>
    <property type="match status" value="1"/>
</dbReference>
<dbReference type="InterPro" id="IPR004550">
    <property type="entry name" value="AsnASE_II"/>
</dbReference>
<dbReference type="PIRSF" id="PIRSF500176">
    <property type="entry name" value="L_ASNase"/>
    <property type="match status" value="1"/>
</dbReference>
<evidence type="ECO:0000256" key="6">
    <source>
        <dbReference type="PROSITE-ProRule" id="PRU10099"/>
    </source>
</evidence>
<dbReference type="NCBIfam" id="TIGR00520">
    <property type="entry name" value="asnASE_II"/>
    <property type="match status" value="1"/>
</dbReference>
<dbReference type="GO" id="GO:0006528">
    <property type="term" value="P:asparagine metabolic process"/>
    <property type="evidence" value="ECO:0007669"/>
    <property type="project" value="InterPro"/>
</dbReference>
<feature type="active site" description="O-isoaspartyl threonine intermediate" evidence="5">
    <location>
        <position position="20"/>
    </location>
</feature>
<dbReference type="GO" id="GO:0004067">
    <property type="term" value="F:asparaginase activity"/>
    <property type="evidence" value="ECO:0007669"/>
    <property type="project" value="UniProtKB-UniRule"/>
</dbReference>
<dbReference type="InterPro" id="IPR037152">
    <property type="entry name" value="L-asparaginase_N_sf"/>
</dbReference>
<evidence type="ECO:0000256" key="4">
    <source>
        <dbReference type="ARBA" id="ARBA00022801"/>
    </source>
</evidence>
<proteinExistence type="inferred from homology"/>
<gene>
    <name evidence="10" type="ORF">AB4Y30_04720</name>
</gene>
<dbReference type="Gene3D" id="3.40.50.1170">
    <property type="entry name" value="L-asparaginase, N-terminal domain"/>
    <property type="match status" value="1"/>
</dbReference>
<reference evidence="10" key="1">
    <citation type="submission" date="2024-07" db="EMBL/GenBank/DDBJ databases">
        <title>Halotolerant mesophilic bacterium Ornithinibacillus sp. 4-3, sp. nov., isolated from soil.</title>
        <authorList>
            <person name="Sidarenka A.V."/>
            <person name="Guliayeva D.E."/>
            <person name="Leanovich S.I."/>
            <person name="Hileuskaya K.S."/>
            <person name="Akhremchuk A.E."/>
            <person name="Sikolenko M.A."/>
            <person name="Valentovich L.N."/>
        </authorList>
    </citation>
    <scope>NUCLEOTIDE SEQUENCE</scope>
    <source>
        <strain evidence="10">4-3</strain>
    </source>
</reference>
<dbReference type="PIRSF" id="PIRSF001220">
    <property type="entry name" value="L-ASNase_gatD"/>
    <property type="match status" value="1"/>
</dbReference>
<dbReference type="Pfam" id="PF17763">
    <property type="entry name" value="Asparaginase_C"/>
    <property type="match status" value="1"/>
</dbReference>
<dbReference type="EC" id="3.5.1.1" evidence="3"/>
<protein>
    <recommendedName>
        <fullName evidence="3">asparaginase</fullName>
        <ecNumber evidence="3">3.5.1.1</ecNumber>
    </recommendedName>
</protein>
<comment type="subunit">
    <text evidence="2">Homotetramer.</text>
</comment>
<evidence type="ECO:0000313" key="10">
    <source>
        <dbReference type="EMBL" id="XDK33660.1"/>
    </source>
</evidence>
<keyword evidence="4" id="KW-0378">Hydrolase</keyword>
<dbReference type="InterPro" id="IPR040919">
    <property type="entry name" value="Asparaginase_C"/>
</dbReference>
<dbReference type="PANTHER" id="PTHR11707">
    <property type="entry name" value="L-ASPARAGINASE"/>
    <property type="match status" value="1"/>
</dbReference>
<evidence type="ECO:0000256" key="2">
    <source>
        <dbReference type="ARBA" id="ARBA00011881"/>
    </source>
</evidence>
<dbReference type="PROSITE" id="PS00144">
    <property type="entry name" value="ASN_GLN_ASE_1"/>
    <property type="match status" value="1"/>
</dbReference>
<dbReference type="PANTHER" id="PTHR11707:SF28">
    <property type="entry name" value="60 KDA LYSOPHOSPHOLIPASE"/>
    <property type="match status" value="1"/>
</dbReference>
<dbReference type="InterPro" id="IPR006034">
    <property type="entry name" value="Asparaginase/glutaminase-like"/>
</dbReference>
<organism evidence="10">
    <name type="scientific">Ornithinibacillus sp. 4-3</name>
    <dbReference type="NCBI Taxonomy" id="3231488"/>
    <lineage>
        <taxon>Bacteria</taxon>
        <taxon>Bacillati</taxon>
        <taxon>Bacillota</taxon>
        <taxon>Bacilli</taxon>
        <taxon>Bacillales</taxon>
        <taxon>Bacillaceae</taxon>
        <taxon>Ornithinibacillus</taxon>
    </lineage>
</organism>
<dbReference type="SMART" id="SM00870">
    <property type="entry name" value="Asparaginase"/>
    <property type="match status" value="1"/>
</dbReference>
<dbReference type="InterPro" id="IPR027474">
    <property type="entry name" value="L-asparaginase_N"/>
</dbReference>
<evidence type="ECO:0000256" key="3">
    <source>
        <dbReference type="ARBA" id="ARBA00012920"/>
    </source>
</evidence>
<dbReference type="PRINTS" id="PR00139">
    <property type="entry name" value="ASNGLNASE"/>
</dbReference>
<dbReference type="EMBL" id="CP162599">
    <property type="protein sequence ID" value="XDK33660.1"/>
    <property type="molecule type" value="Genomic_DNA"/>
</dbReference>
<dbReference type="Pfam" id="PF00710">
    <property type="entry name" value="Asparaginase"/>
    <property type="match status" value="1"/>
</dbReference>
<name>A0AB39HSX5_9BACI</name>
<dbReference type="SUPFAM" id="SSF53774">
    <property type="entry name" value="Glutaminase/Asparaginase"/>
    <property type="match status" value="1"/>
</dbReference>